<gene>
    <name evidence="2" type="ORF">TR164610</name>
</gene>
<evidence type="ECO:0000256" key="1">
    <source>
        <dbReference type="SAM" id="MobiDB-lite"/>
    </source>
</evidence>
<feature type="compositionally biased region" description="Polar residues" evidence="1">
    <location>
        <begin position="57"/>
        <end position="67"/>
    </location>
</feature>
<proteinExistence type="predicted"/>
<feature type="region of interest" description="Disordered" evidence="1">
    <location>
        <begin position="168"/>
        <end position="191"/>
    </location>
</feature>
<reference evidence="2" key="1">
    <citation type="submission" date="2016-01" db="EMBL/GenBank/DDBJ databases">
        <title>Reference transcriptome for the parasite Schistocephalus solidus: insights into the molecular evolution of parasitism.</title>
        <authorList>
            <person name="Hebert F.O."/>
            <person name="Grambauer S."/>
            <person name="Barber I."/>
            <person name="Landry C.R."/>
            <person name="Aubin-Horth N."/>
        </authorList>
    </citation>
    <scope>NUCLEOTIDE SEQUENCE</scope>
</reference>
<organism evidence="2">
    <name type="scientific">Schistocephalus solidus</name>
    <name type="common">Tapeworm</name>
    <dbReference type="NCBI Taxonomy" id="70667"/>
    <lineage>
        <taxon>Eukaryota</taxon>
        <taxon>Metazoa</taxon>
        <taxon>Spiralia</taxon>
        <taxon>Lophotrochozoa</taxon>
        <taxon>Platyhelminthes</taxon>
        <taxon>Cestoda</taxon>
        <taxon>Eucestoda</taxon>
        <taxon>Diphyllobothriidea</taxon>
        <taxon>Diphyllobothriidae</taxon>
        <taxon>Schistocephalus</taxon>
    </lineage>
</organism>
<dbReference type="AlphaFoldDB" id="A0A0X3NVN2"/>
<evidence type="ECO:0000313" key="2">
    <source>
        <dbReference type="EMBL" id="JAP39752.1"/>
    </source>
</evidence>
<sequence length="665" mass="71622">MSRREFRSKRQVSTPAQQMSACLPVARATKSTLRKTALATAQAAEKLAAYLDENGRGPSTSTPSRITFKSRDSVPGAGSWGSFEATPFPWARSTASDGGLGESQYTGRRTMRSTISAGANSTHPITSELLELSRSIMQLADTARSENSRLGSVVRESLAMQRHASASLGNPMDYGSPATSQAEAPIPPKENKEVSELVDSFAALVDEIHSKNSRMKSMLLGAPEVANSGNPKESQKSALADQCSELLDGLHGLNEDINSKNDQIIALLKSGRPSSVPGSPFSLPPTPPPAIQGEFGEILRSIGTLTDEVRANSERMRSFYQSTPTKISSLAGSQQKVSGGTVGESTESTEIRRTLNRLGEEFRTKNNEILAMLQGGSFATTAPSSVFSKDLEILQNSITHLSKVVEMEQRQISSILGIPSASTASINLKPEEKEAAEAALVDSPIMKALAEVTQYVQAVAKSLQENSVNPLDTIGVDQSGISNKEVFEALAEVDKNMKNISRRISELDKMRCREYCGAQGLGLQTCTAESSIFKALEELTRGLQQVSSGVADIVQKQKEELERPEPPVYIVSLPEPSVVKTLDEIRNSVAFFGGRMKVTVPGIVNIDADSLDQVTSDAVSPLDRLRQRTIKGAAGADDEGILDILKEIRAAISMMSKELRLHTRV</sequence>
<accession>A0A0X3NVN2</accession>
<protein>
    <submittedName>
        <fullName evidence="2">Uncharacterized protein</fullName>
    </submittedName>
</protein>
<feature type="region of interest" description="Disordered" evidence="1">
    <location>
        <begin position="51"/>
        <end position="73"/>
    </location>
</feature>
<name>A0A0X3NVN2_SCHSO</name>
<dbReference type="EMBL" id="GEEE01023473">
    <property type="protein sequence ID" value="JAP39752.1"/>
    <property type="molecule type" value="Transcribed_RNA"/>
</dbReference>